<reference evidence="1" key="1">
    <citation type="journal article" date="2015" name="Nature">
        <title>Complex archaea that bridge the gap between prokaryotes and eukaryotes.</title>
        <authorList>
            <person name="Spang A."/>
            <person name="Saw J.H."/>
            <person name="Jorgensen S.L."/>
            <person name="Zaremba-Niedzwiedzka K."/>
            <person name="Martijn J."/>
            <person name="Lind A.E."/>
            <person name="van Eijk R."/>
            <person name="Schleper C."/>
            <person name="Guy L."/>
            <person name="Ettema T.J."/>
        </authorList>
    </citation>
    <scope>NUCLEOTIDE SEQUENCE</scope>
</reference>
<evidence type="ECO:0000313" key="1">
    <source>
        <dbReference type="EMBL" id="KKK46732.1"/>
    </source>
</evidence>
<sequence length="54" mass="6393">KINRLELQVTQAFNIRIVLYLSDFAQVERVIDHSIFWICLSNAMNNYLKYSMLG</sequence>
<protein>
    <submittedName>
        <fullName evidence="1">Uncharacterized protein</fullName>
    </submittedName>
</protein>
<comment type="caution">
    <text evidence="1">The sequence shown here is derived from an EMBL/GenBank/DDBJ whole genome shotgun (WGS) entry which is preliminary data.</text>
</comment>
<dbReference type="AlphaFoldDB" id="A0A0F8VQZ4"/>
<gene>
    <name evidence="1" type="ORF">LCGC14_3162280</name>
</gene>
<accession>A0A0F8VQZ4</accession>
<proteinExistence type="predicted"/>
<name>A0A0F8VQZ4_9ZZZZ</name>
<organism evidence="1">
    <name type="scientific">marine sediment metagenome</name>
    <dbReference type="NCBI Taxonomy" id="412755"/>
    <lineage>
        <taxon>unclassified sequences</taxon>
        <taxon>metagenomes</taxon>
        <taxon>ecological metagenomes</taxon>
    </lineage>
</organism>
<feature type="non-terminal residue" evidence="1">
    <location>
        <position position="1"/>
    </location>
</feature>
<dbReference type="EMBL" id="LAZR01069931">
    <property type="protein sequence ID" value="KKK46732.1"/>
    <property type="molecule type" value="Genomic_DNA"/>
</dbReference>